<evidence type="ECO:0000313" key="2">
    <source>
        <dbReference type="EMBL" id="AWI54429.1"/>
    </source>
</evidence>
<feature type="compositionally biased region" description="Basic residues" evidence="1">
    <location>
        <begin position="212"/>
        <end position="225"/>
    </location>
</feature>
<dbReference type="Proteomes" id="UP000244892">
    <property type="component" value="Chromosome"/>
</dbReference>
<protein>
    <submittedName>
        <fullName evidence="2">Uncharacterized protein</fullName>
    </submittedName>
</protein>
<organism evidence="2 3">
    <name type="scientific">Aquabacterium olei</name>
    <dbReference type="NCBI Taxonomy" id="1296669"/>
    <lineage>
        <taxon>Bacteria</taxon>
        <taxon>Pseudomonadati</taxon>
        <taxon>Pseudomonadota</taxon>
        <taxon>Betaproteobacteria</taxon>
        <taxon>Burkholderiales</taxon>
        <taxon>Aquabacterium</taxon>
    </lineage>
</organism>
<sequence>MVHATRRHGRLLLRAQVCQAHAQALQHRIVERAARLFAALQHAGRGRRLLRRHQPDHGLPTQLVIGLEARVRHAIEQHARALGHGHQLIVCCRHAGHAAGQAARHRGLQCLVVHAVQPVDCGHQFLGIGVGHGARKAGVGRHVAHLHQVAAAPERRHQPPLRQLNQPLLVRARLFALAGPALTQDVDLLQPQALDHALGHQVAHQQRSPRTDHRHARVAGHAPHGRRLCVGQHQRGGHVLPRQDQPVGQGDRLAADEHRQRELAVLLEDAFQRHHGTLLCAAGQDDGSAT</sequence>
<accession>A0A2U8FTQ5</accession>
<reference evidence="2 3" key="1">
    <citation type="submission" date="2018-05" db="EMBL/GenBank/DDBJ databases">
        <title>complete genome sequence of Aquabacterium olei NBRC 110486.</title>
        <authorList>
            <person name="Tang B."/>
            <person name="Chang J."/>
            <person name="Zhang L."/>
            <person name="Yang H."/>
        </authorList>
    </citation>
    <scope>NUCLEOTIDE SEQUENCE [LARGE SCALE GENOMIC DNA]</scope>
    <source>
        <strain evidence="2 3">NBRC 110486</strain>
    </source>
</reference>
<proteinExistence type="predicted"/>
<dbReference type="AlphaFoldDB" id="A0A2U8FTQ5"/>
<feature type="region of interest" description="Disordered" evidence="1">
    <location>
        <begin position="203"/>
        <end position="225"/>
    </location>
</feature>
<gene>
    <name evidence="2" type="ORF">DEH84_14110</name>
</gene>
<evidence type="ECO:0000313" key="3">
    <source>
        <dbReference type="Proteomes" id="UP000244892"/>
    </source>
</evidence>
<dbReference type="EMBL" id="CP029210">
    <property type="protein sequence ID" value="AWI54429.1"/>
    <property type="molecule type" value="Genomic_DNA"/>
</dbReference>
<keyword evidence="3" id="KW-1185">Reference proteome</keyword>
<name>A0A2U8FTQ5_9BURK</name>
<evidence type="ECO:0000256" key="1">
    <source>
        <dbReference type="SAM" id="MobiDB-lite"/>
    </source>
</evidence>
<dbReference type="KEGG" id="aon:DEH84_14110"/>